<dbReference type="CDD" id="cd04724">
    <property type="entry name" value="Tryptophan_synthase_alpha"/>
    <property type="match status" value="1"/>
</dbReference>
<evidence type="ECO:0000256" key="8">
    <source>
        <dbReference type="HAMAP-Rule" id="MF_00131"/>
    </source>
</evidence>
<dbReference type="HAMAP" id="MF_00131">
    <property type="entry name" value="Trp_synth_alpha"/>
    <property type="match status" value="1"/>
</dbReference>
<comment type="function">
    <text evidence="8">The alpha subunit is responsible for the aldol cleavage of indoleglycerol phosphate to indole and glyceraldehyde 3-phosphate.</text>
</comment>
<comment type="caution">
    <text evidence="10">The sequence shown here is derived from an EMBL/GenBank/DDBJ whole genome shotgun (WGS) entry which is preliminary data.</text>
</comment>
<keyword evidence="3 8" id="KW-0028">Amino-acid biosynthesis</keyword>
<evidence type="ECO:0000313" key="10">
    <source>
        <dbReference type="EMBL" id="GLF98221.1"/>
    </source>
</evidence>
<keyword evidence="6 8" id="KW-0456">Lyase</keyword>
<comment type="pathway">
    <text evidence="1 8">Amino-acid biosynthesis; L-tryptophan biosynthesis; L-tryptophan from chorismate: step 5/5.</text>
</comment>
<evidence type="ECO:0000256" key="6">
    <source>
        <dbReference type="ARBA" id="ARBA00023239"/>
    </source>
</evidence>
<dbReference type="EMBL" id="BSBI01000013">
    <property type="protein sequence ID" value="GLF98221.1"/>
    <property type="molecule type" value="Genomic_DNA"/>
</dbReference>
<name>A0ABQ5P6J7_9ACTN</name>
<dbReference type="EC" id="4.2.1.20" evidence="8"/>
<evidence type="ECO:0000313" key="11">
    <source>
        <dbReference type="Proteomes" id="UP001291653"/>
    </source>
</evidence>
<evidence type="ECO:0000256" key="4">
    <source>
        <dbReference type="ARBA" id="ARBA00022822"/>
    </source>
</evidence>
<dbReference type="InterPro" id="IPR002028">
    <property type="entry name" value="Trp_synthase_suA"/>
</dbReference>
<protein>
    <recommendedName>
        <fullName evidence="8">Tryptophan synthase alpha chain</fullName>
        <ecNumber evidence="8">4.2.1.20</ecNumber>
    </recommendedName>
</protein>
<keyword evidence="11" id="KW-1185">Reference proteome</keyword>
<evidence type="ECO:0000256" key="9">
    <source>
        <dbReference type="RuleBase" id="RU003662"/>
    </source>
</evidence>
<dbReference type="PANTHER" id="PTHR43406:SF1">
    <property type="entry name" value="TRYPTOPHAN SYNTHASE ALPHA CHAIN, CHLOROPLASTIC"/>
    <property type="match status" value="1"/>
</dbReference>
<proteinExistence type="inferred from homology"/>
<sequence length="297" mass="30853">MSATATDDALPPERRTVYAQTPAASRLTHLLDQTGRTALGVFLPAGFPSRTAGIDLLHSFAEQGADILEVGVPHTAPVFDGPVIKAAYETALAQGTVMAHVLSTVRHAVTGGAPVVAMTYWAPVLAYGIERFADDLAVAGAAGVMIPDLPPHEAGRWRAAARKAGIHTPQFAPRDAGDEDLTRIAAAASGWIYAPAAVAATGYQGDLDLAAIQHFTGRLRHRTEQPIVAGIGISTPARARQVAPYADGVVIGTPVVRPLLEQAAARGAAQAMGHVRAFADALRAATAVPPHRTRACA</sequence>
<feature type="active site" description="Proton acceptor" evidence="8">
    <location>
        <position position="80"/>
    </location>
</feature>
<dbReference type="SUPFAM" id="SSF51366">
    <property type="entry name" value="Ribulose-phoshate binding barrel"/>
    <property type="match status" value="1"/>
</dbReference>
<comment type="similarity">
    <text evidence="8 9">Belongs to the TrpA family.</text>
</comment>
<keyword evidence="5 8" id="KW-0057">Aromatic amino acid biosynthesis</keyword>
<gene>
    <name evidence="8 10" type="primary">trpA</name>
    <name evidence="10" type="ORF">SYYSPA8_28010</name>
</gene>
<evidence type="ECO:0000256" key="1">
    <source>
        <dbReference type="ARBA" id="ARBA00004733"/>
    </source>
</evidence>
<dbReference type="PANTHER" id="PTHR43406">
    <property type="entry name" value="TRYPTOPHAN SYNTHASE, ALPHA CHAIN"/>
    <property type="match status" value="1"/>
</dbReference>
<dbReference type="InterPro" id="IPR011060">
    <property type="entry name" value="RibuloseP-bd_barrel"/>
</dbReference>
<evidence type="ECO:0000256" key="7">
    <source>
        <dbReference type="ARBA" id="ARBA00049047"/>
    </source>
</evidence>
<reference evidence="10 11" key="1">
    <citation type="submission" date="2022-10" db="EMBL/GenBank/DDBJ databases">
        <title>Draft genome sequence of Streptomyces sp. YSPA8.</title>
        <authorList>
            <person name="Moriuchi R."/>
            <person name="Dohra H."/>
            <person name="Yamamura H."/>
            <person name="Kodani S."/>
        </authorList>
    </citation>
    <scope>NUCLEOTIDE SEQUENCE [LARGE SCALE GENOMIC DNA]</scope>
    <source>
        <strain evidence="10 11">YSPA8</strain>
    </source>
</reference>
<evidence type="ECO:0000256" key="5">
    <source>
        <dbReference type="ARBA" id="ARBA00023141"/>
    </source>
</evidence>
<dbReference type="Proteomes" id="UP001291653">
    <property type="component" value="Unassembled WGS sequence"/>
</dbReference>
<evidence type="ECO:0000256" key="2">
    <source>
        <dbReference type="ARBA" id="ARBA00011270"/>
    </source>
</evidence>
<keyword evidence="4 8" id="KW-0822">Tryptophan biosynthesis</keyword>
<dbReference type="Gene3D" id="3.20.20.70">
    <property type="entry name" value="Aldolase class I"/>
    <property type="match status" value="1"/>
</dbReference>
<evidence type="ECO:0000256" key="3">
    <source>
        <dbReference type="ARBA" id="ARBA00022605"/>
    </source>
</evidence>
<comment type="subunit">
    <text evidence="2 8">Tetramer of two alpha and two beta chains.</text>
</comment>
<dbReference type="Pfam" id="PF00290">
    <property type="entry name" value="Trp_syntA"/>
    <property type="match status" value="1"/>
</dbReference>
<feature type="active site" description="Proton acceptor" evidence="8">
    <location>
        <position position="69"/>
    </location>
</feature>
<dbReference type="InterPro" id="IPR013785">
    <property type="entry name" value="Aldolase_TIM"/>
</dbReference>
<dbReference type="NCBIfam" id="TIGR00262">
    <property type="entry name" value="trpA"/>
    <property type="match status" value="1"/>
</dbReference>
<comment type="catalytic activity">
    <reaction evidence="7 8">
        <text>(1S,2R)-1-C-(indol-3-yl)glycerol 3-phosphate + L-serine = D-glyceraldehyde 3-phosphate + L-tryptophan + H2O</text>
        <dbReference type="Rhea" id="RHEA:10532"/>
        <dbReference type="ChEBI" id="CHEBI:15377"/>
        <dbReference type="ChEBI" id="CHEBI:33384"/>
        <dbReference type="ChEBI" id="CHEBI:57912"/>
        <dbReference type="ChEBI" id="CHEBI:58866"/>
        <dbReference type="ChEBI" id="CHEBI:59776"/>
        <dbReference type="EC" id="4.2.1.20"/>
    </reaction>
</comment>
<accession>A0ABQ5P6J7</accession>
<organism evidence="10 11">
    <name type="scientific">Streptomyces yaizuensis</name>
    <dbReference type="NCBI Taxonomy" id="2989713"/>
    <lineage>
        <taxon>Bacteria</taxon>
        <taxon>Bacillati</taxon>
        <taxon>Actinomycetota</taxon>
        <taxon>Actinomycetes</taxon>
        <taxon>Kitasatosporales</taxon>
        <taxon>Streptomycetaceae</taxon>
        <taxon>Streptomyces</taxon>
    </lineage>
</organism>